<evidence type="ECO:0000256" key="1">
    <source>
        <dbReference type="SAM" id="MobiDB-lite"/>
    </source>
</evidence>
<dbReference type="RefSeq" id="WP_120367953.1">
    <property type="nucleotide sequence ID" value="NZ_RAXZ01000020.1"/>
</dbReference>
<evidence type="ECO:0000313" key="2">
    <source>
        <dbReference type="EMBL" id="RKG50200.1"/>
    </source>
</evidence>
<feature type="region of interest" description="Disordered" evidence="1">
    <location>
        <begin position="70"/>
        <end position="93"/>
    </location>
</feature>
<name>A0A3A8G4L4_9GAMM</name>
<gene>
    <name evidence="2" type="ORF">D7V64_12895</name>
</gene>
<reference evidence="2 3" key="1">
    <citation type="submission" date="2018-09" db="EMBL/GenBank/DDBJ databases">
        <title>The draft genome of Acinetobacter spp. strains.</title>
        <authorList>
            <person name="Qin J."/>
            <person name="Feng Y."/>
            <person name="Zong Z."/>
        </authorList>
    </citation>
    <scope>NUCLEOTIDE SEQUENCE [LARGE SCALE GENOMIC DNA]</scope>
    <source>
        <strain evidence="2 3">WCHAc060002</strain>
    </source>
</reference>
<sequence>MSRFYKTELGFRTIKLRDLALNAKQRRLLLLIGSDDFNAMNPSMQHRIATPELIQQLLELGLIHTKGSLHTATDTPPTIQNTSTETPIPTSELPSQLHEPVIYNDQTYVITDNMPLSQSNSNDSNLARMHASSLNELKEFMTQQLQQYCGLMAKRLIEKIHNTQHPNELKTCQMQWMTHLQESRIQPAQLNMALKYVNSSMYTLASN</sequence>
<comment type="caution">
    <text evidence="2">The sequence shown here is derived from an EMBL/GenBank/DDBJ whole genome shotgun (WGS) entry which is preliminary data.</text>
</comment>
<proteinExistence type="predicted"/>
<organism evidence="2 3">
    <name type="scientific">Acinetobacter cumulans</name>
    <dbReference type="NCBI Taxonomy" id="2136182"/>
    <lineage>
        <taxon>Bacteria</taxon>
        <taxon>Pseudomonadati</taxon>
        <taxon>Pseudomonadota</taxon>
        <taxon>Gammaproteobacteria</taxon>
        <taxon>Moraxellales</taxon>
        <taxon>Moraxellaceae</taxon>
        <taxon>Acinetobacter</taxon>
    </lineage>
</organism>
<evidence type="ECO:0000313" key="3">
    <source>
        <dbReference type="Proteomes" id="UP000281084"/>
    </source>
</evidence>
<accession>A0A3A8G4L4</accession>
<dbReference type="EMBL" id="RAXZ01000020">
    <property type="protein sequence ID" value="RKG50200.1"/>
    <property type="molecule type" value="Genomic_DNA"/>
</dbReference>
<dbReference type="AlphaFoldDB" id="A0A3A8G4L4"/>
<dbReference type="Proteomes" id="UP000281084">
    <property type="component" value="Unassembled WGS sequence"/>
</dbReference>
<protein>
    <submittedName>
        <fullName evidence="2">Uncharacterized protein</fullName>
    </submittedName>
</protein>